<accession>H2R5S4</accession>
<dbReference type="InParanoid" id="H2R5S4"/>
<proteinExistence type="predicted"/>
<reference evidence="1" key="4">
    <citation type="submission" date="2025-09" db="UniProtKB">
        <authorList>
            <consortium name="Ensembl"/>
        </authorList>
    </citation>
    <scope>IDENTIFICATION</scope>
</reference>
<evidence type="ECO:0000313" key="1">
    <source>
        <dbReference type="Ensembl" id="ENSPTRP00000048438.2"/>
    </source>
</evidence>
<dbReference type="AlphaFoldDB" id="H2R5S4"/>
<dbReference type="eggNOG" id="ENOG502R0PC">
    <property type="taxonomic scope" value="Eukaryota"/>
</dbReference>
<protein>
    <submittedName>
        <fullName evidence="1">Uncharacterized protein</fullName>
    </submittedName>
</protein>
<dbReference type="Ensembl" id="ENSPTRT00000055861.2">
    <property type="protein sequence ID" value="ENSPTRP00000048438.2"/>
    <property type="gene ID" value="ENSPTRG00000044684.1"/>
</dbReference>
<dbReference type="HOGENOM" id="CLU_2283759_0_0_1"/>
<reference evidence="1 2" key="2">
    <citation type="journal article" date="2005" name="Nature">
        <title>Initial sequence of the chimpanzee genome and comparison with the human genome.</title>
        <authorList>
            <consortium name="Chimpanzee sequencing and analysis consortium"/>
        </authorList>
    </citation>
    <scope>NUCLEOTIDE SEQUENCE [LARGE SCALE GENOMIC DNA]</scope>
</reference>
<keyword evidence="2" id="KW-1185">Reference proteome</keyword>
<name>H2R5S4_PANTR</name>
<dbReference type="EMBL" id="AC145782">
    <property type="status" value="NOT_ANNOTATED_CDS"/>
    <property type="molecule type" value="Genomic_DNA"/>
</dbReference>
<evidence type="ECO:0000313" key="2">
    <source>
        <dbReference type="Proteomes" id="UP000002277"/>
    </source>
</evidence>
<sequence>MITLVPRARTCQHHNSHPCPFSQALLTESIVTYCLTKNLSDVNKSKVGLLTNYLRLYLGEVTPLTRPSMQMRLCCITDSASRPRSQK</sequence>
<dbReference type="Proteomes" id="UP000002277">
    <property type="component" value="Chromosome Y"/>
</dbReference>
<organism evidence="1 2">
    <name type="scientific">Pan troglodytes</name>
    <name type="common">Chimpanzee</name>
    <dbReference type="NCBI Taxonomy" id="9598"/>
    <lineage>
        <taxon>Eukaryota</taxon>
        <taxon>Metazoa</taxon>
        <taxon>Chordata</taxon>
        <taxon>Craniata</taxon>
        <taxon>Vertebrata</taxon>
        <taxon>Euteleostomi</taxon>
        <taxon>Mammalia</taxon>
        <taxon>Eutheria</taxon>
        <taxon>Euarchontoglires</taxon>
        <taxon>Primates</taxon>
        <taxon>Haplorrhini</taxon>
        <taxon>Catarrhini</taxon>
        <taxon>Hominidae</taxon>
        <taxon>Pan</taxon>
    </lineage>
</organism>
<dbReference type="GeneTree" id="ENSGT00390000015738"/>
<reference evidence="1" key="3">
    <citation type="submission" date="2025-08" db="UniProtKB">
        <authorList>
            <consortium name="Ensembl"/>
        </authorList>
    </citation>
    <scope>IDENTIFICATION</scope>
</reference>
<reference evidence="2" key="1">
    <citation type="submission" date="2004-07" db="EMBL/GenBank/DDBJ databases">
        <title>The DNA sequence of the chimpanzee Y chromosome.</title>
        <authorList>
            <person name="Hughes J.F."/>
            <person name="Pyntikova T."/>
            <person name="Skaletsky H."/>
            <person name="Minx P.J."/>
            <person name="Rozen S."/>
            <person name="Wilson R.K."/>
            <person name="Page D.C."/>
        </authorList>
    </citation>
    <scope>NUCLEOTIDE SEQUENCE [LARGE SCALE GENOMIC DNA]</scope>
</reference>